<evidence type="ECO:0000313" key="1">
    <source>
        <dbReference type="EMBL" id="MFB2876062.1"/>
    </source>
</evidence>
<keyword evidence="2" id="KW-1185">Reference proteome</keyword>
<organism evidence="1 2">
    <name type="scientific">Floridaenema aerugineum BLCC-F46</name>
    <dbReference type="NCBI Taxonomy" id="3153654"/>
    <lineage>
        <taxon>Bacteria</taxon>
        <taxon>Bacillati</taxon>
        <taxon>Cyanobacteriota</taxon>
        <taxon>Cyanophyceae</taxon>
        <taxon>Oscillatoriophycideae</taxon>
        <taxon>Aerosakkonematales</taxon>
        <taxon>Aerosakkonemataceae</taxon>
        <taxon>Floridanema</taxon>
        <taxon>Floridanema aerugineum</taxon>
    </lineage>
</organism>
<name>A0ABV4WZX4_9CYAN</name>
<comment type="caution">
    <text evidence="1">The sequence shown here is derived from an EMBL/GenBank/DDBJ whole genome shotgun (WGS) entry which is preliminary data.</text>
</comment>
<sequence>MIAIALAKQQTYTVHGHRLSFFKPVGAKHSGKYLLVQPTNYYRNASPLQIQNNRLCPCRV</sequence>
<gene>
    <name evidence="1" type="ORF">ACE1CC_04140</name>
</gene>
<accession>A0ABV4WZX4</accession>
<evidence type="ECO:0000313" key="2">
    <source>
        <dbReference type="Proteomes" id="UP001576774"/>
    </source>
</evidence>
<proteinExistence type="predicted"/>
<protein>
    <submittedName>
        <fullName evidence="1">Uncharacterized protein</fullName>
    </submittedName>
</protein>
<dbReference type="EMBL" id="JBHFNQ010000037">
    <property type="protein sequence ID" value="MFB2876062.1"/>
    <property type="molecule type" value="Genomic_DNA"/>
</dbReference>
<reference evidence="1 2" key="1">
    <citation type="submission" date="2024-09" db="EMBL/GenBank/DDBJ databases">
        <title>Floridaenema gen nov. (Aerosakkonemataceae, Aerosakkonematales ord. nov., Cyanobacteria) from benthic tropical and subtropical fresh waters, with the description of four new species.</title>
        <authorList>
            <person name="Moretto J.A."/>
            <person name="Berthold D.E."/>
            <person name="Lefler F.W."/>
            <person name="Huang I.-S."/>
            <person name="Laughinghouse H. IV."/>
        </authorList>
    </citation>
    <scope>NUCLEOTIDE SEQUENCE [LARGE SCALE GENOMIC DNA]</scope>
    <source>
        <strain evidence="1 2">BLCC-F46</strain>
    </source>
</reference>
<dbReference type="Proteomes" id="UP001576774">
    <property type="component" value="Unassembled WGS sequence"/>
</dbReference>